<dbReference type="AlphaFoldDB" id="A0A317MSM9"/>
<proteinExistence type="predicted"/>
<protein>
    <recommendedName>
        <fullName evidence="2">DNA-3-methyladenine glycosylase II</fullName>
        <ecNumber evidence="2">3.2.2.21</ecNumber>
    </recommendedName>
</protein>
<sequence>MTPAEALPCTLALPANFRVAELLAFHRRDSQALAERVEAQQLRKGLILHGEPACLQLEFDTTQVHAELRWQHRAGHADDGALAALLRHLLGLQQDIEGFEARHGGHPQLGALLARQRGLRVAQAATPFEALSWAITGQQISLAAALSLRRRLILACGVAAGHGLLCYPDARAVAALPAETLRQAGFSASKTRTLQSVAQQVLDGTLALDDWLQTRPIEVIRQRLLAVRGIGPWTVDYTLLRGYGWLDGSLHGDAAVRRALQGLLGSTQRIEAAQAQDWLAAFAPWRALLAAHLWAMSSTAA</sequence>
<dbReference type="RefSeq" id="WP_110019406.1">
    <property type="nucleotide sequence ID" value="NZ_QGTJ01000009.1"/>
</dbReference>
<evidence type="ECO:0000259" key="5">
    <source>
        <dbReference type="SMART" id="SM00478"/>
    </source>
</evidence>
<dbReference type="GO" id="GO:0008725">
    <property type="term" value="F:DNA-3-methyladenine glycosylase activity"/>
    <property type="evidence" value="ECO:0007669"/>
    <property type="project" value="TreeGrafter"/>
</dbReference>
<dbReference type="InterPro" id="IPR051912">
    <property type="entry name" value="Alkylbase_DNA_Glycosylase/TA"/>
</dbReference>
<dbReference type="InterPro" id="IPR010316">
    <property type="entry name" value="AlkA_N"/>
</dbReference>
<dbReference type="SUPFAM" id="SSF48150">
    <property type="entry name" value="DNA-glycosylase"/>
    <property type="match status" value="1"/>
</dbReference>
<dbReference type="GO" id="GO:0006307">
    <property type="term" value="P:DNA alkylation repair"/>
    <property type="evidence" value="ECO:0007669"/>
    <property type="project" value="TreeGrafter"/>
</dbReference>
<comment type="caution">
    <text evidence="7">The sequence shown here is derived from an EMBL/GenBank/DDBJ whole genome shotgun (WGS) entry which is preliminary data.</text>
</comment>
<dbReference type="GO" id="GO:0032993">
    <property type="term" value="C:protein-DNA complex"/>
    <property type="evidence" value="ECO:0007669"/>
    <property type="project" value="TreeGrafter"/>
</dbReference>
<dbReference type="GO" id="GO:0032131">
    <property type="term" value="F:alkylated DNA binding"/>
    <property type="evidence" value="ECO:0007669"/>
    <property type="project" value="TreeGrafter"/>
</dbReference>
<feature type="domain" description="HhH-GPD" evidence="5">
    <location>
        <begin position="136"/>
        <end position="298"/>
    </location>
</feature>
<dbReference type="SMART" id="SM00478">
    <property type="entry name" value="ENDO3c"/>
    <property type="match status" value="1"/>
</dbReference>
<keyword evidence="3" id="KW-0227">DNA damage</keyword>
<reference evidence="7 8" key="1">
    <citation type="submission" date="2018-05" db="EMBL/GenBank/DDBJ databases">
        <title>Genomic Encyclopedia of Type Strains, Phase IV (KMG-IV): sequencing the most valuable type-strain genomes for metagenomic binning, comparative biology and taxonomic classification.</title>
        <authorList>
            <person name="Goeker M."/>
        </authorList>
    </citation>
    <scope>NUCLEOTIDE SEQUENCE [LARGE SCALE GENOMIC DNA]</scope>
    <source>
        <strain evidence="7 8">DSM 23606</strain>
    </source>
</reference>
<dbReference type="GO" id="GO:0005737">
    <property type="term" value="C:cytoplasm"/>
    <property type="evidence" value="ECO:0007669"/>
    <property type="project" value="TreeGrafter"/>
</dbReference>
<dbReference type="InterPro" id="IPR011257">
    <property type="entry name" value="DNA_glycosylase"/>
</dbReference>
<dbReference type="PANTHER" id="PTHR43003:SF13">
    <property type="entry name" value="DNA-3-METHYLADENINE GLYCOSYLASE 2"/>
    <property type="match status" value="1"/>
</dbReference>
<dbReference type="InterPro" id="IPR003265">
    <property type="entry name" value="HhH-GPD_domain"/>
</dbReference>
<keyword evidence="8" id="KW-1185">Reference proteome</keyword>
<dbReference type="InterPro" id="IPR037046">
    <property type="entry name" value="AlkA_N_sf"/>
</dbReference>
<evidence type="ECO:0000256" key="4">
    <source>
        <dbReference type="ARBA" id="ARBA00023204"/>
    </source>
</evidence>
<dbReference type="Proteomes" id="UP000246569">
    <property type="component" value="Unassembled WGS sequence"/>
</dbReference>
<dbReference type="EC" id="3.2.2.21" evidence="2"/>
<gene>
    <name evidence="7" type="ORF">C7443_10946</name>
</gene>
<dbReference type="GO" id="GO:0043916">
    <property type="term" value="F:DNA-7-methylguanine glycosylase activity"/>
    <property type="evidence" value="ECO:0007669"/>
    <property type="project" value="TreeGrafter"/>
</dbReference>
<accession>A0A317MSM9</accession>
<dbReference type="Gene3D" id="3.30.310.20">
    <property type="entry name" value="DNA-3-methyladenine glycosylase AlkA, N-terminal domain"/>
    <property type="match status" value="1"/>
</dbReference>
<comment type="catalytic activity">
    <reaction evidence="1">
        <text>Hydrolysis of alkylated DNA, releasing 3-methyladenine, 3-methylguanine, 7-methylguanine and 7-methyladenine.</text>
        <dbReference type="EC" id="3.2.2.21"/>
    </reaction>
</comment>
<dbReference type="GO" id="GO:0006285">
    <property type="term" value="P:base-excision repair, AP site formation"/>
    <property type="evidence" value="ECO:0007669"/>
    <property type="project" value="TreeGrafter"/>
</dbReference>
<organism evidence="7 8">
    <name type="scientific">Plasticicumulans acidivorans</name>
    <dbReference type="NCBI Taxonomy" id="886464"/>
    <lineage>
        <taxon>Bacteria</taxon>
        <taxon>Pseudomonadati</taxon>
        <taxon>Pseudomonadota</taxon>
        <taxon>Gammaproteobacteria</taxon>
        <taxon>Candidatus Competibacteraceae</taxon>
        <taxon>Plasticicumulans</taxon>
    </lineage>
</organism>
<evidence type="ECO:0000256" key="3">
    <source>
        <dbReference type="ARBA" id="ARBA00022763"/>
    </source>
</evidence>
<evidence type="ECO:0000313" key="8">
    <source>
        <dbReference type="Proteomes" id="UP000246569"/>
    </source>
</evidence>
<dbReference type="EMBL" id="QGTJ01000009">
    <property type="protein sequence ID" value="PWV59793.1"/>
    <property type="molecule type" value="Genomic_DNA"/>
</dbReference>
<feature type="domain" description="DNA-3-methyladenine glycosylase AlkA N-terminal" evidence="6">
    <location>
        <begin position="8"/>
        <end position="126"/>
    </location>
</feature>
<dbReference type="SMART" id="SM01009">
    <property type="entry name" value="AlkA_N"/>
    <property type="match status" value="1"/>
</dbReference>
<evidence type="ECO:0000256" key="2">
    <source>
        <dbReference type="ARBA" id="ARBA00012000"/>
    </source>
</evidence>
<name>A0A317MSM9_9GAMM</name>
<dbReference type="Pfam" id="PF06029">
    <property type="entry name" value="AlkA_N"/>
    <property type="match status" value="1"/>
</dbReference>
<evidence type="ECO:0000259" key="6">
    <source>
        <dbReference type="SMART" id="SM01009"/>
    </source>
</evidence>
<evidence type="ECO:0000313" key="7">
    <source>
        <dbReference type="EMBL" id="PWV59793.1"/>
    </source>
</evidence>
<dbReference type="Pfam" id="PF00730">
    <property type="entry name" value="HhH-GPD"/>
    <property type="match status" value="1"/>
</dbReference>
<dbReference type="CDD" id="cd00056">
    <property type="entry name" value="ENDO3c"/>
    <property type="match status" value="1"/>
</dbReference>
<keyword evidence="4" id="KW-0234">DNA repair</keyword>
<dbReference type="Gene3D" id="1.10.340.30">
    <property type="entry name" value="Hypothetical protein, domain 2"/>
    <property type="match status" value="1"/>
</dbReference>
<evidence type="ECO:0000256" key="1">
    <source>
        <dbReference type="ARBA" id="ARBA00000086"/>
    </source>
</evidence>
<dbReference type="PANTHER" id="PTHR43003">
    <property type="entry name" value="DNA-3-METHYLADENINE GLYCOSYLASE"/>
    <property type="match status" value="1"/>
</dbReference>
<dbReference type="OrthoDB" id="9811249at2"/>